<evidence type="ECO:0000313" key="4">
    <source>
        <dbReference type="Proteomes" id="UP001523528"/>
    </source>
</evidence>
<keyword evidence="2" id="KW-0732">Signal</keyword>
<feature type="chain" id="PRO_5046310152" description="DUF4134 domain-containing protein" evidence="2">
    <location>
        <begin position="33"/>
        <end position="129"/>
    </location>
</feature>
<feature type="transmembrane region" description="Helical" evidence="1">
    <location>
        <begin position="84"/>
        <end position="104"/>
    </location>
</feature>
<feature type="transmembrane region" description="Helical" evidence="1">
    <location>
        <begin position="48"/>
        <end position="72"/>
    </location>
</feature>
<evidence type="ECO:0000256" key="2">
    <source>
        <dbReference type="SAM" id="SignalP"/>
    </source>
</evidence>
<comment type="caution">
    <text evidence="3">The sequence shown here is derived from an EMBL/GenBank/DDBJ whole genome shotgun (WGS) entry which is preliminary data.</text>
</comment>
<keyword evidence="1" id="KW-0812">Transmembrane</keyword>
<dbReference type="Proteomes" id="UP001523528">
    <property type="component" value="Unassembled WGS sequence"/>
</dbReference>
<proteinExistence type="predicted"/>
<accession>A0ABT1F180</accession>
<keyword evidence="1" id="KW-0472">Membrane</keyword>
<protein>
    <recommendedName>
        <fullName evidence="5">DUF4134 domain-containing protein</fullName>
    </recommendedName>
</protein>
<dbReference type="EMBL" id="JAMYZZ010000018">
    <property type="protein sequence ID" value="MCP1258950.1"/>
    <property type="molecule type" value="Genomic_DNA"/>
</dbReference>
<gene>
    <name evidence="3" type="ORF">NKW50_10150</name>
</gene>
<sequence>MRKLLTKKNICLLLFISVALMPILLGHAHAQAIDEVAEQATDRANKAFGYILNSFCFIVGGSLLAAGILSLYQKHRNNNAGTSMAYIASAFLCGGFLIGFPFVVRTASFSFWNTTTTVTGEQRMMQFDK</sequence>
<evidence type="ECO:0000256" key="1">
    <source>
        <dbReference type="SAM" id="Phobius"/>
    </source>
</evidence>
<evidence type="ECO:0000313" key="3">
    <source>
        <dbReference type="EMBL" id="MCP1258950.1"/>
    </source>
</evidence>
<reference evidence="3 4" key="1">
    <citation type="submission" date="2022-06" db="EMBL/GenBank/DDBJ databases">
        <title>Acetobacer genomes from food samples.</title>
        <authorList>
            <person name="Sombolestani A."/>
        </authorList>
    </citation>
    <scope>NUCLEOTIDE SEQUENCE [LARGE SCALE GENOMIC DNA]</scope>
    <source>
        <strain evidence="3 4">R-83285</strain>
    </source>
</reference>
<feature type="signal peptide" evidence="2">
    <location>
        <begin position="1"/>
        <end position="32"/>
    </location>
</feature>
<dbReference type="RefSeq" id="WP_165992282.1">
    <property type="nucleotide sequence ID" value="NZ_JAMYZY010000018.1"/>
</dbReference>
<evidence type="ECO:0008006" key="5">
    <source>
        <dbReference type="Google" id="ProtNLM"/>
    </source>
</evidence>
<keyword evidence="1" id="KW-1133">Transmembrane helix</keyword>
<name>A0ABT1F180_9PROT</name>
<keyword evidence="4" id="KW-1185">Reference proteome</keyword>
<organism evidence="3 4">
    <name type="scientific">Acetobacter lambici</name>
    <dbReference type="NCBI Taxonomy" id="1332824"/>
    <lineage>
        <taxon>Bacteria</taxon>
        <taxon>Pseudomonadati</taxon>
        <taxon>Pseudomonadota</taxon>
        <taxon>Alphaproteobacteria</taxon>
        <taxon>Acetobacterales</taxon>
        <taxon>Acetobacteraceae</taxon>
        <taxon>Acetobacter</taxon>
    </lineage>
</organism>